<feature type="compositionally biased region" description="Low complexity" evidence="1">
    <location>
        <begin position="168"/>
        <end position="191"/>
    </location>
</feature>
<protein>
    <submittedName>
        <fullName evidence="2">(salmon louse) hypothetical protein</fullName>
    </submittedName>
</protein>
<name>A0A7R8CN73_LEPSM</name>
<evidence type="ECO:0000313" key="3">
    <source>
        <dbReference type="Proteomes" id="UP000675881"/>
    </source>
</evidence>
<dbReference type="AlphaFoldDB" id="A0A7R8CN73"/>
<keyword evidence="3" id="KW-1185">Reference proteome</keyword>
<feature type="region of interest" description="Disordered" evidence="1">
    <location>
        <begin position="56"/>
        <end position="84"/>
    </location>
</feature>
<sequence length="283" mass="31405">MATSSSNLPLQDSGSINSESGIRYSLKIMEEPICNFEFQTGIDLASIVNSEIFDKVPPTNSSSPVRPSSPRPTKVRSPKRSSSFLTFKRRSLPPSYLQEALHSLFQKSSPDFNNCISSNKKSLRPHKYPQHDLPLSFLNKRLISRFPLNLYEKFRHKSHATMSSFNESSSGPTEHTTSSSSSSSSTSISPTELKAPGGYVEAVERADGALNTELQKESSSDGSVNLRVVKKNTILSKGCIFKYKGTLKRHLLVKHTSGDGVIDFNKGVKSQRCLKQSLFRKRN</sequence>
<evidence type="ECO:0000313" key="2">
    <source>
        <dbReference type="EMBL" id="CAF2870310.1"/>
    </source>
</evidence>
<organism evidence="2 3">
    <name type="scientific">Lepeophtheirus salmonis</name>
    <name type="common">Salmon louse</name>
    <name type="synonym">Caligus salmonis</name>
    <dbReference type="NCBI Taxonomy" id="72036"/>
    <lineage>
        <taxon>Eukaryota</taxon>
        <taxon>Metazoa</taxon>
        <taxon>Ecdysozoa</taxon>
        <taxon>Arthropoda</taxon>
        <taxon>Crustacea</taxon>
        <taxon>Multicrustacea</taxon>
        <taxon>Hexanauplia</taxon>
        <taxon>Copepoda</taxon>
        <taxon>Siphonostomatoida</taxon>
        <taxon>Caligidae</taxon>
        <taxon>Lepeophtheirus</taxon>
    </lineage>
</organism>
<dbReference type="Proteomes" id="UP000675881">
    <property type="component" value="Chromosome 2"/>
</dbReference>
<reference evidence="2" key="1">
    <citation type="submission" date="2021-02" db="EMBL/GenBank/DDBJ databases">
        <authorList>
            <person name="Bekaert M."/>
        </authorList>
    </citation>
    <scope>NUCLEOTIDE SEQUENCE</scope>
    <source>
        <strain evidence="2">IoA-00</strain>
    </source>
</reference>
<dbReference type="OrthoDB" id="4845755at2759"/>
<evidence type="ECO:0000256" key="1">
    <source>
        <dbReference type="SAM" id="MobiDB-lite"/>
    </source>
</evidence>
<gene>
    <name evidence="2" type="ORF">LSAA_6648</name>
</gene>
<accession>A0A7R8CN73</accession>
<dbReference type="EMBL" id="HG994581">
    <property type="protein sequence ID" value="CAF2870310.1"/>
    <property type="molecule type" value="Genomic_DNA"/>
</dbReference>
<proteinExistence type="predicted"/>
<feature type="region of interest" description="Disordered" evidence="1">
    <location>
        <begin position="162"/>
        <end position="194"/>
    </location>
</feature>
<feature type="compositionally biased region" description="Low complexity" evidence="1">
    <location>
        <begin position="57"/>
        <end position="72"/>
    </location>
</feature>